<sequence length="121" mass="13383">MSSTAIYLYIGADQTRGDGTWPNLDSLGGHIGVMAWIASFAPIVDAFYARDKREYPGVAHYEVTEAMGTWLYQNSDATPEEFEVELTRFVNGWIAEYEPRPSDSRLSAMSNDTAAEMCGAT</sequence>
<keyword evidence="2" id="KW-0614">Plasmid</keyword>
<keyword evidence="1" id="KW-1133">Transmembrane helix</keyword>
<evidence type="ECO:0000313" key="2">
    <source>
        <dbReference type="EMBL" id="ABD72059.1"/>
    </source>
</evidence>
<dbReference type="EMBL" id="CP000268">
    <property type="protein sequence ID" value="ABD72059.1"/>
    <property type="molecule type" value="Genomic_DNA"/>
</dbReference>
<organism evidence="2 3">
    <name type="scientific">Albidiferax ferrireducens (strain ATCC BAA-621 / DSM 15236 / T118)</name>
    <name type="common">Rhodoferax ferrireducens</name>
    <dbReference type="NCBI Taxonomy" id="338969"/>
    <lineage>
        <taxon>Bacteria</taxon>
        <taxon>Pseudomonadati</taxon>
        <taxon>Pseudomonadota</taxon>
        <taxon>Betaproteobacteria</taxon>
        <taxon>Burkholderiales</taxon>
        <taxon>Comamonadaceae</taxon>
        <taxon>Rhodoferax</taxon>
    </lineage>
</organism>
<feature type="transmembrane region" description="Helical" evidence="1">
    <location>
        <begin position="27"/>
        <end position="48"/>
    </location>
</feature>
<dbReference type="KEGG" id="rfr:Rfer_4373"/>
<dbReference type="Proteomes" id="UP000008332">
    <property type="component" value="Plasmid unnamed1"/>
</dbReference>
<keyword evidence="1" id="KW-0812">Transmembrane</keyword>
<gene>
    <name evidence="2" type="ordered locus">Rfer_4373</name>
</gene>
<evidence type="ECO:0000256" key="1">
    <source>
        <dbReference type="SAM" id="Phobius"/>
    </source>
</evidence>
<evidence type="ECO:0000313" key="3">
    <source>
        <dbReference type="Proteomes" id="UP000008332"/>
    </source>
</evidence>
<accession>Q21Q86</accession>
<keyword evidence="1" id="KW-0472">Membrane</keyword>
<dbReference type="OrthoDB" id="8586681at2"/>
<dbReference type="RefSeq" id="WP_011458680.1">
    <property type="nucleotide sequence ID" value="NC_007901.1"/>
</dbReference>
<protein>
    <submittedName>
        <fullName evidence="2">Uncharacterized protein</fullName>
    </submittedName>
</protein>
<proteinExistence type="predicted"/>
<reference evidence="3" key="1">
    <citation type="submission" date="2006-02" db="EMBL/GenBank/DDBJ databases">
        <title>Complete sequence of plasmid 1 of Rhodoferax ferrireducens DSM 15236.</title>
        <authorList>
            <person name="Copeland A."/>
            <person name="Lucas S."/>
            <person name="Lapidus A."/>
            <person name="Barry K."/>
            <person name="Detter J.C."/>
            <person name="Glavina del Rio T."/>
            <person name="Hammon N."/>
            <person name="Israni S."/>
            <person name="Pitluck S."/>
            <person name="Brettin T."/>
            <person name="Bruce D."/>
            <person name="Han C."/>
            <person name="Tapia R."/>
            <person name="Gilna P."/>
            <person name="Kiss H."/>
            <person name="Schmutz J."/>
            <person name="Larimer F."/>
            <person name="Land M."/>
            <person name="Kyrpides N."/>
            <person name="Ivanova N."/>
            <person name="Richardson P."/>
        </authorList>
    </citation>
    <scope>NUCLEOTIDE SEQUENCE [LARGE SCALE GENOMIC DNA]</scope>
    <source>
        <strain evidence="3">ATCC BAA-621 / DSM 15236 / T118</strain>
        <plasmid evidence="3">Plasmid pDSM15236</plasmid>
    </source>
</reference>
<geneLocation type="plasmid" evidence="3">
    <name>pDSM15236</name>
</geneLocation>
<dbReference type="AlphaFoldDB" id="Q21Q86"/>
<keyword evidence="3" id="KW-1185">Reference proteome</keyword>
<name>Q21Q86_ALBFT</name>
<dbReference type="HOGENOM" id="CLU_2036185_0_0_4"/>